<feature type="region of interest" description="Disordered" evidence="5">
    <location>
        <begin position="403"/>
        <end position="427"/>
    </location>
</feature>
<evidence type="ECO:0000259" key="8">
    <source>
        <dbReference type="Pfam" id="PF25954"/>
    </source>
</evidence>
<proteinExistence type="inferred from homology"/>
<dbReference type="GO" id="GO:0016020">
    <property type="term" value="C:membrane"/>
    <property type="evidence" value="ECO:0007669"/>
    <property type="project" value="InterPro"/>
</dbReference>
<dbReference type="InterPro" id="IPR058649">
    <property type="entry name" value="CzcB_C"/>
</dbReference>
<sequence length="427" mass="46415">MKPSVRPILLLLALAGTGLGGYGLGRKTAPPPPPGPETAAARRPLFYRNPMNPQVTSPVPAKDDMGMDYVPVYAEDLAPSARSGEAVISLGPEKIQKLGVRSEPARRRVLTHVIRALGVVEIDERRVHAIAPRFEGWIERLGVNTTGQPVRQGEVLLEAYSPDLVSAQEEYRIAGSGEASRALREGAIQRLRNWSVPEPWLRRFEASGEIQRRVPLASPVNGIVLEKNALQGMRFLPGDTLFRIADLSTVWVIASIFEQDLGHVRVGQTARIGFNAYPEQSFEGRVSYVYPTVTDAVRTARVRIELANPKQRLKPAMYGDVTLQAAAEAEPVLAVPDSAVLDSGTRQLVLVRLGEGNFEPRPVETGQRVEGYTEIRRGLSAGEEVVTRANFLIDSESNLRAAIGSFSTGQPSPAPTAAPDHSMHGGH</sequence>
<evidence type="ECO:0000313" key="11">
    <source>
        <dbReference type="Proteomes" id="UP000503004"/>
    </source>
</evidence>
<dbReference type="Pfam" id="PF25954">
    <property type="entry name" value="Beta-barrel_RND_2"/>
    <property type="match status" value="1"/>
</dbReference>
<keyword evidence="11" id="KW-1185">Reference proteome</keyword>
<dbReference type="GO" id="GO:0015679">
    <property type="term" value="P:plasma membrane copper ion transport"/>
    <property type="evidence" value="ECO:0007669"/>
    <property type="project" value="TreeGrafter"/>
</dbReference>
<dbReference type="InterPro" id="IPR006143">
    <property type="entry name" value="RND_pump_MFP"/>
</dbReference>
<evidence type="ECO:0000256" key="5">
    <source>
        <dbReference type="SAM" id="MobiDB-lite"/>
    </source>
</evidence>
<dbReference type="AlphaFoldDB" id="A0A858Q8D6"/>
<dbReference type="FunFam" id="2.40.420.20:FF:000003">
    <property type="entry name" value="Cation efflux system protein cusB"/>
    <property type="match status" value="1"/>
</dbReference>
<dbReference type="Proteomes" id="UP000503004">
    <property type="component" value="Chromosome"/>
</dbReference>
<dbReference type="InterPro" id="IPR058791">
    <property type="entry name" value="3HB_CusB"/>
</dbReference>
<dbReference type="InterPro" id="IPR051909">
    <property type="entry name" value="MFP_Cation_Efflux"/>
</dbReference>
<dbReference type="KEGG" id="metu:GNH96_08275"/>
<dbReference type="GO" id="GO:0030288">
    <property type="term" value="C:outer membrane-bounded periplasmic space"/>
    <property type="evidence" value="ECO:0007669"/>
    <property type="project" value="TreeGrafter"/>
</dbReference>
<dbReference type="InterPro" id="IPR058790">
    <property type="entry name" value="BSH_CusB"/>
</dbReference>
<dbReference type="GO" id="GO:0060003">
    <property type="term" value="P:copper ion export"/>
    <property type="evidence" value="ECO:0007669"/>
    <property type="project" value="TreeGrafter"/>
</dbReference>
<dbReference type="Gene3D" id="6.10.140.730">
    <property type="match status" value="1"/>
</dbReference>
<feature type="domain" description="CusB-like beta-barrel" evidence="8">
    <location>
        <begin position="249"/>
        <end position="326"/>
    </location>
</feature>
<dbReference type="SUPFAM" id="SSF111369">
    <property type="entry name" value="HlyD-like secretion proteins"/>
    <property type="match status" value="1"/>
</dbReference>
<dbReference type="PANTHER" id="PTHR30097">
    <property type="entry name" value="CATION EFFLUX SYSTEM PROTEIN CUSB"/>
    <property type="match status" value="1"/>
</dbReference>
<evidence type="ECO:0000256" key="4">
    <source>
        <dbReference type="ARBA" id="ARBA00023065"/>
    </source>
</evidence>
<accession>A0A858Q8D6</accession>
<dbReference type="Pfam" id="PF25869">
    <property type="entry name" value="3HB_CusB"/>
    <property type="match status" value="1"/>
</dbReference>
<feature type="domain" description="CusB-like three alpha-helical bundle" evidence="6">
    <location>
        <begin position="163"/>
        <end position="211"/>
    </location>
</feature>
<dbReference type="GO" id="GO:0046914">
    <property type="term" value="F:transition metal ion binding"/>
    <property type="evidence" value="ECO:0007669"/>
    <property type="project" value="TreeGrafter"/>
</dbReference>
<evidence type="ECO:0000256" key="2">
    <source>
        <dbReference type="ARBA" id="ARBA00022448"/>
    </source>
</evidence>
<dbReference type="RefSeq" id="WP_169603248.1">
    <property type="nucleotide sequence ID" value="NZ_CP046565.1"/>
</dbReference>
<protein>
    <submittedName>
        <fullName evidence="10">Efflux RND transporter periplasmic adaptor subunit</fullName>
    </submittedName>
</protein>
<keyword evidence="2" id="KW-0813">Transport</keyword>
<dbReference type="FunFam" id="2.40.30.170:FF:000010">
    <property type="entry name" value="Efflux RND transporter periplasmic adaptor subunit"/>
    <property type="match status" value="1"/>
</dbReference>
<dbReference type="GO" id="GO:0022857">
    <property type="term" value="F:transmembrane transporter activity"/>
    <property type="evidence" value="ECO:0007669"/>
    <property type="project" value="InterPro"/>
</dbReference>
<gene>
    <name evidence="10" type="ORF">GNH96_08275</name>
</gene>
<dbReference type="PANTHER" id="PTHR30097:SF15">
    <property type="entry name" value="CATION EFFLUX SYSTEM PROTEIN CUSB"/>
    <property type="match status" value="1"/>
</dbReference>
<dbReference type="Gene3D" id="2.40.420.20">
    <property type="match status" value="1"/>
</dbReference>
<evidence type="ECO:0000259" key="6">
    <source>
        <dbReference type="Pfam" id="PF25869"/>
    </source>
</evidence>
<keyword evidence="3" id="KW-0732">Signal</keyword>
<organism evidence="10 11">
    <name type="scientific">Methylococcus geothermalis</name>
    <dbReference type="NCBI Taxonomy" id="2681310"/>
    <lineage>
        <taxon>Bacteria</taxon>
        <taxon>Pseudomonadati</taxon>
        <taxon>Pseudomonadota</taxon>
        <taxon>Gammaproteobacteria</taxon>
        <taxon>Methylococcales</taxon>
        <taxon>Methylococcaceae</taxon>
        <taxon>Methylococcus</taxon>
    </lineage>
</organism>
<evidence type="ECO:0000256" key="3">
    <source>
        <dbReference type="ARBA" id="ARBA00022729"/>
    </source>
</evidence>
<dbReference type="Pfam" id="PF25919">
    <property type="entry name" value="BSH_CusB"/>
    <property type="match status" value="1"/>
</dbReference>
<comment type="similarity">
    <text evidence="1">Belongs to the membrane fusion protein (MFP) (TC 8.A.1) family.</text>
</comment>
<name>A0A858Q8D6_9GAMM</name>
<evidence type="ECO:0000259" key="9">
    <source>
        <dbReference type="Pfam" id="PF25975"/>
    </source>
</evidence>
<evidence type="ECO:0000259" key="7">
    <source>
        <dbReference type="Pfam" id="PF25919"/>
    </source>
</evidence>
<feature type="domain" description="CusB-like barrel-sandwich hybrid" evidence="7">
    <location>
        <begin position="128"/>
        <end position="245"/>
    </location>
</feature>
<dbReference type="NCBIfam" id="TIGR01730">
    <property type="entry name" value="RND_mfp"/>
    <property type="match status" value="1"/>
</dbReference>
<dbReference type="InterPro" id="IPR058792">
    <property type="entry name" value="Beta-barrel_RND_2"/>
</dbReference>
<dbReference type="Gene3D" id="2.40.30.170">
    <property type="match status" value="1"/>
</dbReference>
<dbReference type="Pfam" id="PF25975">
    <property type="entry name" value="CzcB_C"/>
    <property type="match status" value="1"/>
</dbReference>
<keyword evidence="4" id="KW-0406">Ion transport</keyword>
<evidence type="ECO:0000256" key="1">
    <source>
        <dbReference type="ARBA" id="ARBA00009477"/>
    </source>
</evidence>
<evidence type="ECO:0000313" key="10">
    <source>
        <dbReference type="EMBL" id="QJD29966.1"/>
    </source>
</evidence>
<reference evidence="11" key="1">
    <citation type="submission" date="2019-12" db="EMBL/GenBank/DDBJ databases">
        <authorList>
            <person name="Awala S.I."/>
            <person name="Rhee S.K."/>
        </authorList>
    </citation>
    <scope>NUCLEOTIDE SEQUENCE [LARGE SCALE GENOMIC DNA]</scope>
    <source>
        <strain evidence="11">IM1</strain>
    </source>
</reference>
<feature type="domain" description="CzcB-like C-terminal circularly permuted SH3-like" evidence="9">
    <location>
        <begin position="333"/>
        <end position="393"/>
    </location>
</feature>
<dbReference type="EMBL" id="CP046565">
    <property type="protein sequence ID" value="QJD29966.1"/>
    <property type="molecule type" value="Genomic_DNA"/>
</dbReference>